<evidence type="ECO:0000313" key="2">
    <source>
        <dbReference type="EMBL" id="KAH7024546.1"/>
    </source>
</evidence>
<feature type="region of interest" description="Disordered" evidence="1">
    <location>
        <begin position="93"/>
        <end position="117"/>
    </location>
</feature>
<proteinExistence type="predicted"/>
<organism evidence="2 3">
    <name type="scientific">Microdochium trichocladiopsis</name>
    <dbReference type="NCBI Taxonomy" id="1682393"/>
    <lineage>
        <taxon>Eukaryota</taxon>
        <taxon>Fungi</taxon>
        <taxon>Dikarya</taxon>
        <taxon>Ascomycota</taxon>
        <taxon>Pezizomycotina</taxon>
        <taxon>Sordariomycetes</taxon>
        <taxon>Xylariomycetidae</taxon>
        <taxon>Xylariales</taxon>
        <taxon>Microdochiaceae</taxon>
        <taxon>Microdochium</taxon>
    </lineage>
</organism>
<comment type="caution">
    <text evidence="2">The sequence shown here is derived from an EMBL/GenBank/DDBJ whole genome shotgun (WGS) entry which is preliminary data.</text>
</comment>
<name>A0A9P8Y0E3_9PEZI</name>
<dbReference type="GeneID" id="70178228"/>
<evidence type="ECO:0000313" key="3">
    <source>
        <dbReference type="Proteomes" id="UP000756346"/>
    </source>
</evidence>
<sequence length="154" mass="16445">MPDLTSGLQHASSRFQDCLDLQPFGGSETCLAAILSACPCRKHLRSEYKCPPTTLPALLASPRRDVLAPPHSAWFFRCGDPCTTVRPACDGPTMVANPKSAGPRGSPEEQPPSKVAPGDVRFQLSIDGWEAQWGCLPQSVAADSTAFLVSPLLL</sequence>
<evidence type="ECO:0000256" key="1">
    <source>
        <dbReference type="SAM" id="MobiDB-lite"/>
    </source>
</evidence>
<reference evidence="2" key="1">
    <citation type="journal article" date="2021" name="Nat. Commun.">
        <title>Genetic determinants of endophytism in the Arabidopsis root mycobiome.</title>
        <authorList>
            <person name="Mesny F."/>
            <person name="Miyauchi S."/>
            <person name="Thiergart T."/>
            <person name="Pickel B."/>
            <person name="Atanasova L."/>
            <person name="Karlsson M."/>
            <person name="Huettel B."/>
            <person name="Barry K.W."/>
            <person name="Haridas S."/>
            <person name="Chen C."/>
            <person name="Bauer D."/>
            <person name="Andreopoulos W."/>
            <person name="Pangilinan J."/>
            <person name="LaButti K."/>
            <person name="Riley R."/>
            <person name="Lipzen A."/>
            <person name="Clum A."/>
            <person name="Drula E."/>
            <person name="Henrissat B."/>
            <person name="Kohler A."/>
            <person name="Grigoriev I.V."/>
            <person name="Martin F.M."/>
            <person name="Hacquard S."/>
        </authorList>
    </citation>
    <scope>NUCLEOTIDE SEQUENCE</scope>
    <source>
        <strain evidence="2">MPI-CAGE-CH-0230</strain>
    </source>
</reference>
<dbReference type="RefSeq" id="XP_046008094.1">
    <property type="nucleotide sequence ID" value="XM_046148682.1"/>
</dbReference>
<gene>
    <name evidence="2" type="ORF">B0I36DRAFT_162847</name>
</gene>
<dbReference type="Proteomes" id="UP000756346">
    <property type="component" value="Unassembled WGS sequence"/>
</dbReference>
<accession>A0A9P8Y0E3</accession>
<dbReference type="AlphaFoldDB" id="A0A9P8Y0E3"/>
<protein>
    <submittedName>
        <fullName evidence="2">Uncharacterized protein</fullName>
    </submittedName>
</protein>
<dbReference type="EMBL" id="JAGTJQ010000009">
    <property type="protein sequence ID" value="KAH7024546.1"/>
    <property type="molecule type" value="Genomic_DNA"/>
</dbReference>
<keyword evidence="3" id="KW-1185">Reference proteome</keyword>